<dbReference type="SMART" id="SM00910">
    <property type="entry name" value="HIRAN"/>
    <property type="match status" value="1"/>
</dbReference>
<reference evidence="4" key="2">
    <citation type="submission" date="2021-04" db="EMBL/GenBank/DDBJ databases">
        <title>Isolation and genomic analysis of the ibuprofen-degrading bacterium Sphingomonas strain MPO218.</title>
        <authorList>
            <person name="Aulestia M."/>
            <person name="Flores A."/>
            <person name="Mangas E.L."/>
            <person name="Perez-Pulido A.J."/>
            <person name="Santero E."/>
            <person name="Camacho E.M."/>
        </authorList>
    </citation>
    <scope>NUCLEOTIDE SEQUENCE</scope>
    <source>
        <strain evidence="4">MPO218</strain>
    </source>
</reference>
<evidence type="ECO:0000256" key="1">
    <source>
        <dbReference type="ARBA" id="ARBA00022723"/>
    </source>
</evidence>
<gene>
    <name evidence="4" type="ORF">HRJ34_00335</name>
</gene>
<dbReference type="AlphaFoldDB" id="A0A975D2Y5"/>
<dbReference type="InterPro" id="IPR014905">
    <property type="entry name" value="HIRAN"/>
</dbReference>
<proteinExistence type="predicted"/>
<dbReference type="Gene3D" id="3.30.70.2330">
    <property type="match status" value="1"/>
</dbReference>
<name>A0A975D2Y5_9SPHN</name>
<organism evidence="4 5">
    <name type="scientific">Rhizorhabdus wittichii</name>
    <dbReference type="NCBI Taxonomy" id="160791"/>
    <lineage>
        <taxon>Bacteria</taxon>
        <taxon>Pseudomonadati</taxon>
        <taxon>Pseudomonadota</taxon>
        <taxon>Alphaproteobacteria</taxon>
        <taxon>Sphingomonadales</taxon>
        <taxon>Sphingomonadaceae</taxon>
        <taxon>Rhizorhabdus</taxon>
    </lineage>
</organism>
<reference evidence="4" key="1">
    <citation type="submission" date="2020-07" db="EMBL/GenBank/DDBJ databases">
        <authorList>
            <person name="Camacho E."/>
        </authorList>
    </citation>
    <scope>NUCLEOTIDE SEQUENCE</scope>
    <source>
        <strain evidence="4">MPO218</strain>
    </source>
</reference>
<dbReference type="EMBL" id="CP059319">
    <property type="protein sequence ID" value="QTH22027.1"/>
    <property type="molecule type" value="Genomic_DNA"/>
</dbReference>
<protein>
    <submittedName>
        <fullName evidence="4">HIRAN domain-containing protein</fullName>
    </submittedName>
</protein>
<keyword evidence="2" id="KW-0378">Hydrolase</keyword>
<accession>A0A975D2Y5</accession>
<dbReference type="GO" id="GO:0016818">
    <property type="term" value="F:hydrolase activity, acting on acid anhydrides, in phosphorus-containing anhydrides"/>
    <property type="evidence" value="ECO:0007669"/>
    <property type="project" value="InterPro"/>
</dbReference>
<sequence length="130" mass="14128">MGWNDFRLAARGERYPNADGSSRQDELRRCARGERVALIREPTNEYDPAAVAIFSCRGIQLGYLAADHAGWIGSKIDRGYDVRAIVERVKGAHLEGATLGLVILINMEGDDPTLDGEASQPFDPAEAIAA</sequence>
<evidence type="ECO:0000256" key="2">
    <source>
        <dbReference type="ARBA" id="ARBA00022801"/>
    </source>
</evidence>
<dbReference type="Pfam" id="PF08797">
    <property type="entry name" value="HIRAN"/>
    <property type="match status" value="1"/>
</dbReference>
<dbReference type="GO" id="GO:0003676">
    <property type="term" value="F:nucleic acid binding"/>
    <property type="evidence" value="ECO:0007669"/>
    <property type="project" value="InterPro"/>
</dbReference>
<keyword evidence="1" id="KW-0479">Metal-binding</keyword>
<evidence type="ECO:0000313" key="5">
    <source>
        <dbReference type="Proteomes" id="UP000664914"/>
    </source>
</evidence>
<dbReference type="RefSeq" id="WP_208633048.1">
    <property type="nucleotide sequence ID" value="NZ_CP059319.1"/>
</dbReference>
<evidence type="ECO:0000313" key="4">
    <source>
        <dbReference type="EMBL" id="QTH22027.1"/>
    </source>
</evidence>
<evidence type="ECO:0000259" key="3">
    <source>
        <dbReference type="SMART" id="SM00910"/>
    </source>
</evidence>
<dbReference type="Proteomes" id="UP000664914">
    <property type="component" value="Chromosome"/>
</dbReference>
<dbReference type="GO" id="GO:0008270">
    <property type="term" value="F:zinc ion binding"/>
    <property type="evidence" value="ECO:0007669"/>
    <property type="project" value="InterPro"/>
</dbReference>
<feature type="domain" description="HIRAN" evidence="3">
    <location>
        <begin position="11"/>
        <end position="111"/>
    </location>
</feature>